<dbReference type="RefSeq" id="WP_105020119.1">
    <property type="nucleotide sequence ID" value="NZ_MSCM01000001.1"/>
</dbReference>
<keyword evidence="5" id="KW-1185">Reference proteome</keyword>
<evidence type="ECO:0000313" key="5">
    <source>
        <dbReference type="Proteomes" id="UP000239068"/>
    </source>
</evidence>
<reference evidence="4 5" key="1">
    <citation type="submission" date="2016-12" db="EMBL/GenBank/DDBJ databases">
        <title>Trade-off between light-utilization and light-protection in marine flavobacteria.</title>
        <authorList>
            <person name="Kumagai Y."/>
            <person name="Yoshizawa S."/>
            <person name="Kogure K."/>
            <person name="Iwasaki W."/>
        </authorList>
    </citation>
    <scope>NUCLEOTIDE SEQUENCE [LARGE SCALE GENOMIC DNA]</scope>
    <source>
        <strain evidence="4 5">ATCC 43844</strain>
    </source>
</reference>
<comment type="caution">
    <text evidence="4">The sequence shown here is derived from an EMBL/GenBank/DDBJ whole genome shotgun (WGS) entry which is preliminary data.</text>
</comment>
<feature type="signal peptide" evidence="2">
    <location>
        <begin position="1"/>
        <end position="20"/>
    </location>
</feature>
<dbReference type="EMBL" id="MSCM01000001">
    <property type="protein sequence ID" value="PQJ81545.1"/>
    <property type="molecule type" value="Genomic_DNA"/>
</dbReference>
<dbReference type="Proteomes" id="UP000239068">
    <property type="component" value="Unassembled WGS sequence"/>
</dbReference>
<feature type="chain" id="PRO_5015739408" description="Secretion system C-terminal sorting domain-containing protein" evidence="2">
    <location>
        <begin position="21"/>
        <end position="435"/>
    </location>
</feature>
<dbReference type="Gene3D" id="2.60.120.260">
    <property type="entry name" value="Galactose-binding domain-like"/>
    <property type="match status" value="1"/>
</dbReference>
<dbReference type="Pfam" id="PF18962">
    <property type="entry name" value="Por_Secre_tail"/>
    <property type="match status" value="1"/>
</dbReference>
<keyword evidence="1 2" id="KW-0732">Signal</keyword>
<evidence type="ECO:0000313" key="4">
    <source>
        <dbReference type="EMBL" id="PQJ81545.1"/>
    </source>
</evidence>
<evidence type="ECO:0000256" key="1">
    <source>
        <dbReference type="ARBA" id="ARBA00022729"/>
    </source>
</evidence>
<protein>
    <recommendedName>
        <fullName evidence="3">Secretion system C-terminal sorting domain-containing protein</fullName>
    </recommendedName>
</protein>
<dbReference type="InterPro" id="IPR026444">
    <property type="entry name" value="Secre_tail"/>
</dbReference>
<dbReference type="OrthoDB" id="5381604at2"/>
<gene>
    <name evidence="4" type="ORF">BTO16_02710</name>
</gene>
<accession>A0A2S7WVC3</accession>
<name>A0A2S7WVC3_9FLAO</name>
<feature type="domain" description="Secretion system C-terminal sorting" evidence="3">
    <location>
        <begin position="365"/>
        <end position="433"/>
    </location>
</feature>
<dbReference type="NCBIfam" id="TIGR04183">
    <property type="entry name" value="Por_Secre_tail"/>
    <property type="match status" value="1"/>
</dbReference>
<sequence length="435" mass="46551">MKKITLFLALLITSIGFSQTYDLLESFNGSGYEGAFGETAAEYAMDPSGSDQVVKITSNAGGTVWQGINVVLTNNYKLTSDTQVTMQLDVYSTTAITIAPKAQGGVSGAPDSVTSVSHTGSGWETLTLSFDKSLDGKVPANGIYADFALHINWDTANNAFGAADGRVFYIKNLKGLTAVVAPVVDPAPTTAPNTPPTYAAGNVVAMYSEAYASVGLNNVTWDDSQSEEVTIAGNKVLKVKAANFLGATLGTPVDATAMTHFHIDYWIGTDFSEGQVFNPKLSNHDNAGETNAKNMSIVITSQEQVKTWRSADIALGTSAEFNRNNIKEFLITVANKTSVFYIDNIYMYVAGTASTVNNELLGFSMYPNPSSDRLNISAKENIQNAQIFNVIGKNVMNVNVNDTKASIDISNLSSGIYLIKYNVNGKVGTAKFIKE</sequence>
<evidence type="ECO:0000259" key="3">
    <source>
        <dbReference type="Pfam" id="PF18962"/>
    </source>
</evidence>
<proteinExistence type="predicted"/>
<organism evidence="4 5">
    <name type="scientific">Polaribacter glomeratus</name>
    <dbReference type="NCBI Taxonomy" id="102"/>
    <lineage>
        <taxon>Bacteria</taxon>
        <taxon>Pseudomonadati</taxon>
        <taxon>Bacteroidota</taxon>
        <taxon>Flavobacteriia</taxon>
        <taxon>Flavobacteriales</taxon>
        <taxon>Flavobacteriaceae</taxon>
    </lineage>
</organism>
<evidence type="ECO:0000256" key="2">
    <source>
        <dbReference type="SAM" id="SignalP"/>
    </source>
</evidence>
<dbReference type="AlphaFoldDB" id="A0A2S7WVC3"/>